<feature type="compositionally biased region" description="Pro residues" evidence="1">
    <location>
        <begin position="67"/>
        <end position="76"/>
    </location>
</feature>
<gene>
    <name evidence="2" type="ORF">SPI_01005</name>
</gene>
<evidence type="ECO:0000313" key="2">
    <source>
        <dbReference type="EMBL" id="OAA66429.1"/>
    </source>
</evidence>
<dbReference type="EMBL" id="AZHD01000002">
    <property type="protein sequence ID" value="OAA66429.1"/>
    <property type="molecule type" value="Genomic_DNA"/>
</dbReference>
<organism evidence="2 3">
    <name type="scientific">Niveomyces insectorum RCEF 264</name>
    <dbReference type="NCBI Taxonomy" id="1081102"/>
    <lineage>
        <taxon>Eukaryota</taxon>
        <taxon>Fungi</taxon>
        <taxon>Dikarya</taxon>
        <taxon>Ascomycota</taxon>
        <taxon>Pezizomycotina</taxon>
        <taxon>Sordariomycetes</taxon>
        <taxon>Hypocreomycetidae</taxon>
        <taxon>Hypocreales</taxon>
        <taxon>Cordycipitaceae</taxon>
        <taxon>Niveomyces</taxon>
    </lineage>
</organism>
<evidence type="ECO:0000313" key="3">
    <source>
        <dbReference type="Proteomes" id="UP000076874"/>
    </source>
</evidence>
<accession>A0A167YL15</accession>
<proteinExistence type="predicted"/>
<reference evidence="2 3" key="1">
    <citation type="journal article" date="2016" name="Genome Biol. Evol.">
        <title>Divergent and convergent evolution of fungal pathogenicity.</title>
        <authorList>
            <person name="Shang Y."/>
            <person name="Xiao G."/>
            <person name="Zheng P."/>
            <person name="Cen K."/>
            <person name="Zhan S."/>
            <person name="Wang C."/>
        </authorList>
    </citation>
    <scope>NUCLEOTIDE SEQUENCE [LARGE SCALE GENOMIC DNA]</scope>
    <source>
        <strain evidence="2 3">RCEF 264</strain>
    </source>
</reference>
<feature type="region of interest" description="Disordered" evidence="1">
    <location>
        <begin position="95"/>
        <end position="114"/>
    </location>
</feature>
<feature type="region of interest" description="Disordered" evidence="1">
    <location>
        <begin position="149"/>
        <end position="203"/>
    </location>
</feature>
<feature type="compositionally biased region" description="Low complexity" evidence="1">
    <location>
        <begin position="178"/>
        <end position="197"/>
    </location>
</feature>
<evidence type="ECO:0000256" key="1">
    <source>
        <dbReference type="SAM" id="MobiDB-lite"/>
    </source>
</evidence>
<feature type="compositionally biased region" description="Polar residues" evidence="1">
    <location>
        <begin position="249"/>
        <end position="263"/>
    </location>
</feature>
<feature type="region of interest" description="Disordered" evidence="1">
    <location>
        <begin position="1"/>
        <end position="76"/>
    </location>
</feature>
<protein>
    <submittedName>
        <fullName evidence="2">Uncharacterized protein</fullName>
    </submittedName>
</protein>
<feature type="compositionally biased region" description="Basic residues" evidence="1">
    <location>
        <begin position="26"/>
        <end position="39"/>
    </location>
</feature>
<feature type="compositionally biased region" description="Low complexity" evidence="1">
    <location>
        <begin position="47"/>
        <end position="66"/>
    </location>
</feature>
<feature type="compositionally biased region" description="Low complexity" evidence="1">
    <location>
        <begin position="420"/>
        <end position="437"/>
    </location>
</feature>
<comment type="caution">
    <text evidence="2">The sequence shown here is derived from an EMBL/GenBank/DDBJ whole genome shotgun (WGS) entry which is preliminary data.</text>
</comment>
<name>A0A167YL15_9HYPO</name>
<dbReference type="AlphaFoldDB" id="A0A167YL15"/>
<sequence length="461" mass="49410">MPSAMSLLADAPSAVVVMDPDTSRRREPRRLRQRPHRIPRPPPAPQAPSHAAPAFSSSSLSSSFPPSAQPPMLPPLPTTCPFSLSLTGALAARPMARPAKPTGSRPGTKQPLDANDLSRRLHVVFAQQQRQEAAAVAVAGSDECGVTGSANDPGGFQAPSRLPAYKKPSATSTNRSLRNLNAAATRSSANTASTKRATAAEKPRVRLSLLPYVPNQASKQFAQTTVTTASPHSLVRMQIRAELPVKTQPPHQRQNGSSSSQERQGGDATRPAKSRNTTTGGASRDQHRAANPWSTRRLPPPMSAKQNGEHDGREGKEVDQDGEASEFPVSGEKETKAVGAVEYCRLVKEHSVDWTQSDEAPLTAPHRHQTVLRVRESKSVWRFRARLSSFTSKRPSSAAVRQLSEAEADARATAIEDDSAASTSSSTPSPSLSFSSSVPAQAFSKSAGKPQQTNFLFLFKH</sequence>
<dbReference type="Proteomes" id="UP000076874">
    <property type="component" value="Unassembled WGS sequence"/>
</dbReference>
<feature type="compositionally biased region" description="Basic and acidic residues" evidence="1">
    <location>
        <begin position="307"/>
        <end position="319"/>
    </location>
</feature>
<feature type="region of interest" description="Disordered" evidence="1">
    <location>
        <begin position="243"/>
        <end position="333"/>
    </location>
</feature>
<keyword evidence="3" id="KW-1185">Reference proteome</keyword>
<feature type="region of interest" description="Disordered" evidence="1">
    <location>
        <begin position="403"/>
        <end position="449"/>
    </location>
</feature>